<gene>
    <name evidence="2" type="ORF">LMG29542_01143</name>
</gene>
<organism evidence="2 3">
    <name type="scientific">Paraburkholderia humisilvae</name>
    <dbReference type="NCBI Taxonomy" id="627669"/>
    <lineage>
        <taxon>Bacteria</taxon>
        <taxon>Pseudomonadati</taxon>
        <taxon>Pseudomonadota</taxon>
        <taxon>Betaproteobacteria</taxon>
        <taxon>Burkholderiales</taxon>
        <taxon>Burkholderiaceae</taxon>
        <taxon>Paraburkholderia</taxon>
    </lineage>
</organism>
<keyword evidence="3" id="KW-1185">Reference proteome</keyword>
<feature type="region of interest" description="Disordered" evidence="1">
    <location>
        <begin position="659"/>
        <end position="681"/>
    </location>
</feature>
<evidence type="ECO:0000313" key="2">
    <source>
        <dbReference type="EMBL" id="CAB3749915.1"/>
    </source>
</evidence>
<reference evidence="2 3" key="1">
    <citation type="submission" date="2020-04" db="EMBL/GenBank/DDBJ databases">
        <authorList>
            <person name="De Canck E."/>
        </authorList>
    </citation>
    <scope>NUCLEOTIDE SEQUENCE [LARGE SCALE GENOMIC DNA]</scope>
    <source>
        <strain evidence="2 3">LMG 29542</strain>
    </source>
</reference>
<dbReference type="EMBL" id="CADIKH010000004">
    <property type="protein sequence ID" value="CAB3749915.1"/>
    <property type="molecule type" value="Genomic_DNA"/>
</dbReference>
<sequence>MPRIPVTTTHTTPPPTRPTEVHGEPPSQDNGRRTAQALRPGEPLSPGQTGLAARVSAPAQRETRARPASAGRAAGWPDRYALAQLPREYVSTGTPGLFRDVDSGQVLIFHDARAYAVARDPRGTWRLAFPGDPSQLGQAIRRNVNCEWVIHDDVRLPGSPSAPARTSIAQASQRAGPSARSDAQVQDVESMTSDVDAARRAWSAIAVTDVPAATASEVPLTPREQAFMGRWGRALSASQFAELTGLPRSRIDACLRGVEVAPAAATIGTAGAGTSTGTSSVSTSSAAAMRSIKGLTTAVQKRVFGLLRADREMTYREIAKRNRIARARVAELARANDLERPDGLSSAARTALIGEFIRSPDAERGGLAAKYKEPSSLVGSLQQELAIIRRDWDQSRRADIAESRPELQATLTDAAKRFIRQCGERMSVGNLSAAMNRSEASIDAYRHSDDYRWFASGFAARRGSSARPAGTDGQVIPAIDRVAEFLLRFPRRNVADVARALDVTPDQVNRTTSNVQSALRAWREVRCGLQIRPSVIVTPLTEREKQYISKWHSEFSTASLATMMQVPKDVIDAFVHGSQPSAPQPPADSLAPDSSRVRVALGEWLHARNADIAGGRALPRVEYGHVTRRFVARWAGRLSLHVLSILVTLPESVIDAHVRSSSPASGSAPAAPPPRAGGAPH</sequence>
<protein>
    <submittedName>
        <fullName evidence="2">Uncharacterized protein</fullName>
    </submittedName>
</protein>
<feature type="compositionally biased region" description="Low complexity" evidence="1">
    <location>
        <begin position="659"/>
        <end position="669"/>
    </location>
</feature>
<dbReference type="Proteomes" id="UP000494363">
    <property type="component" value="Unassembled WGS sequence"/>
</dbReference>
<name>A0A6J5DAG0_9BURK</name>
<proteinExistence type="predicted"/>
<feature type="compositionally biased region" description="Low complexity" evidence="1">
    <location>
        <begin position="1"/>
        <end position="11"/>
    </location>
</feature>
<evidence type="ECO:0000256" key="1">
    <source>
        <dbReference type="SAM" id="MobiDB-lite"/>
    </source>
</evidence>
<dbReference type="RefSeq" id="WP_175225481.1">
    <property type="nucleotide sequence ID" value="NZ_CADIKH010000004.1"/>
</dbReference>
<feature type="region of interest" description="Disordered" evidence="1">
    <location>
        <begin position="1"/>
        <end position="74"/>
    </location>
</feature>
<evidence type="ECO:0000313" key="3">
    <source>
        <dbReference type="Proteomes" id="UP000494363"/>
    </source>
</evidence>
<accession>A0A6J5DAG0</accession>
<dbReference type="AlphaFoldDB" id="A0A6J5DAG0"/>